<feature type="signal peptide" evidence="1">
    <location>
        <begin position="1"/>
        <end position="27"/>
    </location>
</feature>
<dbReference type="RefSeq" id="WP_324693021.1">
    <property type="nucleotide sequence ID" value="NZ_JAYMYJ010000021.1"/>
</dbReference>
<protein>
    <submittedName>
        <fullName evidence="2">DsrE family protein</fullName>
    </submittedName>
</protein>
<keyword evidence="1" id="KW-0732">Signal</keyword>
<evidence type="ECO:0000313" key="3">
    <source>
        <dbReference type="Proteomes" id="UP001308005"/>
    </source>
</evidence>
<keyword evidence="3" id="KW-1185">Reference proteome</keyword>
<dbReference type="PANTHER" id="PTHR37691">
    <property type="entry name" value="BLR3518 PROTEIN"/>
    <property type="match status" value="1"/>
</dbReference>
<dbReference type="InterPro" id="IPR003787">
    <property type="entry name" value="Sulphur_relay_DsrE/F-like"/>
</dbReference>
<evidence type="ECO:0000313" key="2">
    <source>
        <dbReference type="EMBL" id="MEB4589817.1"/>
    </source>
</evidence>
<feature type="chain" id="PRO_5046866393" evidence="1">
    <location>
        <begin position="28"/>
        <end position="158"/>
    </location>
</feature>
<reference evidence="3" key="1">
    <citation type="submission" date="2023-07" db="EMBL/GenBank/DDBJ databases">
        <title>The carbon used by Thiothrix.</title>
        <authorList>
            <person name="Chen L."/>
        </authorList>
    </citation>
    <scope>NUCLEOTIDE SEQUENCE [LARGE SCALE GENOMIC DNA]</scope>
</reference>
<dbReference type="InterPro" id="IPR027396">
    <property type="entry name" value="DsrEFH-like"/>
</dbReference>
<dbReference type="Gene3D" id="3.40.1260.10">
    <property type="entry name" value="DsrEFH-like"/>
    <property type="match status" value="1"/>
</dbReference>
<proteinExistence type="predicted"/>
<dbReference type="Pfam" id="PF02635">
    <property type="entry name" value="DsrE"/>
    <property type="match status" value="1"/>
</dbReference>
<evidence type="ECO:0000256" key="1">
    <source>
        <dbReference type="SAM" id="SignalP"/>
    </source>
</evidence>
<dbReference type="SUPFAM" id="SSF75169">
    <property type="entry name" value="DsrEFH-like"/>
    <property type="match status" value="1"/>
</dbReference>
<dbReference type="EMBL" id="JAYMYJ010000021">
    <property type="protein sequence ID" value="MEB4589817.1"/>
    <property type="molecule type" value="Genomic_DNA"/>
</dbReference>
<dbReference type="Proteomes" id="UP001308005">
    <property type="component" value="Unassembled WGS sequence"/>
</dbReference>
<comment type="caution">
    <text evidence="2">The sequence shown here is derived from an EMBL/GenBank/DDBJ whole genome shotgun (WGS) entry which is preliminary data.</text>
</comment>
<dbReference type="PANTHER" id="PTHR37691:SF1">
    <property type="entry name" value="BLR3518 PROTEIN"/>
    <property type="match status" value="1"/>
</dbReference>
<sequence length="158" mass="17268">MSKINYLSTAVLALVILCCSSYLSVSGATTVTGESKTSEPQTHHRLVIQANKADTDEQDHILSNIVNLQKFYGMDNIEIEVVAYGPGIWLVTDKSKFVSRVQSLMLQNVAFTACGNTLDTIEASTGTRPTLLDDVETTPAGIARIIERQEQGWSYLSP</sequence>
<organism evidence="2 3">
    <name type="scientific">Candidatus Thiothrix phosphatis</name>
    <dbReference type="NCBI Taxonomy" id="3112415"/>
    <lineage>
        <taxon>Bacteria</taxon>
        <taxon>Pseudomonadati</taxon>
        <taxon>Pseudomonadota</taxon>
        <taxon>Gammaproteobacteria</taxon>
        <taxon>Thiotrichales</taxon>
        <taxon>Thiotrichaceae</taxon>
        <taxon>Thiothrix</taxon>
    </lineage>
</organism>
<accession>A0ABU6CTG3</accession>
<name>A0ABU6CTG3_9GAMM</name>
<gene>
    <name evidence="2" type="ORF">VSS37_02390</name>
</gene>